<evidence type="ECO:0000313" key="5">
    <source>
        <dbReference type="EMBL" id="HIH69934.1"/>
    </source>
</evidence>
<dbReference type="AlphaFoldDB" id="A0A832VZX7"/>
<keyword evidence="2" id="KW-0812">Transmembrane</keyword>
<dbReference type="Gene3D" id="2.60.40.10">
    <property type="entry name" value="Immunoglobulins"/>
    <property type="match status" value="1"/>
</dbReference>
<dbReference type="Proteomes" id="UP000600363">
    <property type="component" value="Unassembled WGS sequence"/>
</dbReference>
<dbReference type="InterPro" id="IPR006457">
    <property type="entry name" value="S_layer-rel_Mac"/>
</dbReference>
<keyword evidence="2" id="KW-0472">Membrane</keyword>
<protein>
    <submittedName>
        <fullName evidence="5">Uncharacterized protein</fullName>
    </submittedName>
</protein>
<organism evidence="5 6">
    <name type="scientific">Methermicoccus shengliensis</name>
    <dbReference type="NCBI Taxonomy" id="660064"/>
    <lineage>
        <taxon>Archaea</taxon>
        <taxon>Methanobacteriati</taxon>
        <taxon>Methanobacteriota</taxon>
        <taxon>Stenosarchaea group</taxon>
        <taxon>Methanomicrobia</taxon>
        <taxon>Methanosarcinales</taxon>
        <taxon>Methermicoccaceae</taxon>
        <taxon>Methermicoccus</taxon>
    </lineage>
</organism>
<dbReference type="Pfam" id="PF07705">
    <property type="entry name" value="CARDB"/>
    <property type="match status" value="1"/>
</dbReference>
<dbReference type="InterPro" id="IPR011635">
    <property type="entry name" value="CARDB"/>
</dbReference>
<feature type="region of interest" description="Disordered" evidence="1">
    <location>
        <begin position="210"/>
        <end position="240"/>
    </location>
</feature>
<proteinExistence type="predicted"/>
<name>A0A832VZX7_9EURY</name>
<dbReference type="Gene3D" id="2.60.98.40">
    <property type="match status" value="1"/>
</dbReference>
<dbReference type="RefSeq" id="WP_276624481.1">
    <property type="nucleotide sequence ID" value="NZ_DUIH01000016.1"/>
</dbReference>
<gene>
    <name evidence="5" type="ORF">HA299_04905</name>
</gene>
<sequence>MERDGRKMRVHRAALLLMGLAFVGLVLALGVVAAPAILSPAPATPVQTFVDPNTGVGDALMFSIGINESANVSWYVNGTLDAAANQTTYATYSNATLQNTVGVHTIMVEVSNANGTDNHTWMWTVSYAPPHLTGKSPQSPVSTTTGQAIEFNITSNQTVDFTWYVDNGTTNTRVQTNTAATSASYTPSSSYTSTPGTYTVSVVATNPTTGLSSSESWAWTVSPPSAPSLSNPSPSSPLQSYVGDPQPTFSIDVDQNVNVSWWVNGRQDTSDPAYNATGVSGTLSYTPDTALANTSSPATYTIEVRVENANGSDSYSWTWNVLAWGAPAIIDHYPNTTSTITSIEGATVELGIKANQTATIYWVIDGTPVSSGTVAAGEWGRLIKSDLAIGTHTVSAYASNSNGTSSPNNWTWKVVPKTYFTGDSVWRQGENSPTYTWTTQSFAGFYYDIDDDVGSEQIVFKNIDVAGRKVAKGDIVYTTSPSQVHYNYSTWGKYEVIGFMADKYFAGYLDMPNGTGTENPLSSGQLHKVLMDDDAKRSVYVGSSLPLKEGYELFVKEVDINGNRALLELRKDGEVVDTDFVASDDDYIYTKDVGSADDLPLIIVRVGSVFRGTETNVVLIEGIFQISESYTSVESGQDFKEMEVVGVGSGSITLENPSSISLSAGKDIDILGDVWIRVADDSSALRYYPFVKIEELVGGALPMSVDVPPTVSKGEQIPIHVVSGLSDVEGASIFYDGELIGTTNASGVLLYTPTELGNHTIEARRYGYAPASTEIVVTNATLEIMAPSSIDLGETLVVRVGLEGRPVENATIKLDDTVIGHTDASGTLTYVPESAGRFTLRAEKPGYISNSTSLEVVGPYAELVVSSLSVEPKVVKAGKSVEVRATIVNNGNIEGTELIEIKLDGEVVHQENITLAPGESTTLTYAQKLNEEGTHVLDVGGTIATITVEGSGFPLGGVIGAVVGAGVVVLVLIAKGIIPLGAGGKGGEIAERIRELISRMLRR</sequence>
<comment type="caution">
    <text evidence="5">The sequence shown here is derived from an EMBL/GenBank/DDBJ whole genome shotgun (WGS) entry which is preliminary data.</text>
</comment>
<accession>A0A832VZX7</accession>
<evidence type="ECO:0000256" key="1">
    <source>
        <dbReference type="SAM" id="MobiDB-lite"/>
    </source>
</evidence>
<dbReference type="EMBL" id="DUIH01000016">
    <property type="protein sequence ID" value="HIH69934.1"/>
    <property type="molecule type" value="Genomic_DNA"/>
</dbReference>
<evidence type="ECO:0000256" key="2">
    <source>
        <dbReference type="SAM" id="Phobius"/>
    </source>
</evidence>
<dbReference type="Gene3D" id="2.60.40.4190">
    <property type="match status" value="1"/>
</dbReference>
<dbReference type="NCBIfam" id="TIGR01567">
    <property type="entry name" value="S_layer_rel_Mac"/>
    <property type="match status" value="1"/>
</dbReference>
<feature type="transmembrane region" description="Helical" evidence="2">
    <location>
        <begin position="953"/>
        <end position="974"/>
    </location>
</feature>
<reference evidence="5" key="1">
    <citation type="journal article" date="2020" name="bioRxiv">
        <title>A rank-normalized archaeal taxonomy based on genome phylogeny resolves widespread incomplete and uneven classifications.</title>
        <authorList>
            <person name="Rinke C."/>
            <person name="Chuvochina M."/>
            <person name="Mussig A.J."/>
            <person name="Chaumeil P.-A."/>
            <person name="Waite D.W."/>
            <person name="Whitman W.B."/>
            <person name="Parks D.H."/>
            <person name="Hugenholtz P."/>
        </authorList>
    </citation>
    <scope>NUCLEOTIDE SEQUENCE</scope>
    <source>
        <strain evidence="5">UBA12518</strain>
    </source>
</reference>
<dbReference type="InterPro" id="IPR013783">
    <property type="entry name" value="Ig-like_fold"/>
</dbReference>
<feature type="domain" description="CARDB" evidence="3">
    <location>
        <begin position="862"/>
        <end position="939"/>
    </location>
</feature>
<feature type="domain" description="S-layer family duplication" evidence="4">
    <location>
        <begin position="430"/>
        <end position="680"/>
    </location>
</feature>
<evidence type="ECO:0000259" key="4">
    <source>
        <dbReference type="Pfam" id="PF07752"/>
    </source>
</evidence>
<keyword evidence="2" id="KW-1133">Transmembrane helix</keyword>
<evidence type="ECO:0000313" key="6">
    <source>
        <dbReference type="Proteomes" id="UP000600363"/>
    </source>
</evidence>
<feature type="compositionally biased region" description="Polar residues" evidence="1">
    <location>
        <begin position="210"/>
        <end position="219"/>
    </location>
</feature>
<evidence type="ECO:0000259" key="3">
    <source>
        <dbReference type="Pfam" id="PF07705"/>
    </source>
</evidence>
<dbReference type="Pfam" id="PF07752">
    <property type="entry name" value="S-layer"/>
    <property type="match status" value="1"/>
</dbReference>
<feature type="compositionally biased region" description="Low complexity" evidence="1">
    <location>
        <begin position="227"/>
        <end position="240"/>
    </location>
</feature>